<dbReference type="AlphaFoldDB" id="A0A1Q5P658"/>
<organism evidence="2 3">
    <name type="scientific">Domibacillus mangrovi</name>
    <dbReference type="NCBI Taxonomy" id="1714354"/>
    <lineage>
        <taxon>Bacteria</taxon>
        <taxon>Bacillati</taxon>
        <taxon>Bacillota</taxon>
        <taxon>Bacilli</taxon>
        <taxon>Bacillales</taxon>
        <taxon>Bacillaceae</taxon>
        <taxon>Domibacillus</taxon>
    </lineage>
</organism>
<feature type="domain" description="Winged helix-turn helix" evidence="1">
    <location>
        <begin position="56"/>
        <end position="83"/>
    </location>
</feature>
<dbReference type="EMBL" id="MRWQ01000004">
    <property type="protein sequence ID" value="OKL37658.1"/>
    <property type="molecule type" value="Genomic_DNA"/>
</dbReference>
<evidence type="ECO:0000313" key="2">
    <source>
        <dbReference type="EMBL" id="OKL37658.1"/>
    </source>
</evidence>
<protein>
    <recommendedName>
        <fullName evidence="1">Winged helix-turn helix domain-containing protein</fullName>
    </recommendedName>
</protein>
<accession>A0A1Q5P658</accession>
<keyword evidence="3" id="KW-1185">Reference proteome</keyword>
<proteinExistence type="predicted"/>
<dbReference type="Proteomes" id="UP000186524">
    <property type="component" value="Unassembled WGS sequence"/>
</dbReference>
<gene>
    <name evidence="2" type="ORF">BLL40_04990</name>
</gene>
<sequence length="92" mass="11075">MKHETIKGDEYTRLDSRKVKRIRTYTKECLFFKTSHGGSLRDGRMPGTWSGPILHVHRWGFRYTRPTYRLKKADVEKQKHFQHDLDMVKKLL</sequence>
<reference evidence="2 3" key="1">
    <citation type="submission" date="2016-12" db="EMBL/GenBank/DDBJ databases">
        <title>Domibacillus sp. SAOS 44 whole genome sequencing.</title>
        <authorList>
            <person name="Verma A."/>
            <person name="Krishnamurthi S."/>
        </authorList>
    </citation>
    <scope>NUCLEOTIDE SEQUENCE [LARGE SCALE GENOMIC DNA]</scope>
    <source>
        <strain evidence="2 3">SAOS 44</strain>
    </source>
</reference>
<evidence type="ECO:0000259" key="1">
    <source>
        <dbReference type="Pfam" id="PF13592"/>
    </source>
</evidence>
<dbReference type="Pfam" id="PF13592">
    <property type="entry name" value="HTH_33"/>
    <property type="match status" value="1"/>
</dbReference>
<dbReference type="InterPro" id="IPR025959">
    <property type="entry name" value="Winged_HTH_dom"/>
</dbReference>
<evidence type="ECO:0000313" key="3">
    <source>
        <dbReference type="Proteomes" id="UP000186524"/>
    </source>
</evidence>
<name>A0A1Q5P658_9BACI</name>
<comment type="caution">
    <text evidence="2">The sequence shown here is derived from an EMBL/GenBank/DDBJ whole genome shotgun (WGS) entry which is preliminary data.</text>
</comment>